<proteinExistence type="predicted"/>
<gene>
    <name evidence="1" type="ORF">GCM10025869_02130</name>
</gene>
<evidence type="ECO:0000313" key="1">
    <source>
        <dbReference type="EMBL" id="GMA89684.1"/>
    </source>
</evidence>
<comment type="caution">
    <text evidence="1">The sequence shown here is derived from an EMBL/GenBank/DDBJ whole genome shotgun (WGS) entry which is preliminary data.</text>
</comment>
<protein>
    <submittedName>
        <fullName evidence="1">Uncharacterized protein</fullName>
    </submittedName>
</protein>
<organism evidence="1 2">
    <name type="scientific">Homoserinibacter gongjuensis</name>
    <dbReference type="NCBI Taxonomy" id="1162968"/>
    <lineage>
        <taxon>Bacteria</taxon>
        <taxon>Bacillati</taxon>
        <taxon>Actinomycetota</taxon>
        <taxon>Actinomycetes</taxon>
        <taxon>Micrococcales</taxon>
        <taxon>Microbacteriaceae</taxon>
        <taxon>Homoserinibacter</taxon>
    </lineage>
</organism>
<name>A0ABQ6JP23_9MICO</name>
<dbReference type="EMBL" id="BSVA01000001">
    <property type="protein sequence ID" value="GMA89684.1"/>
    <property type="molecule type" value="Genomic_DNA"/>
</dbReference>
<reference evidence="2" key="1">
    <citation type="journal article" date="2019" name="Int. J. Syst. Evol. Microbiol.">
        <title>The Global Catalogue of Microorganisms (GCM) 10K type strain sequencing project: providing services to taxonomists for standard genome sequencing and annotation.</title>
        <authorList>
            <consortium name="The Broad Institute Genomics Platform"/>
            <consortium name="The Broad Institute Genome Sequencing Center for Infectious Disease"/>
            <person name="Wu L."/>
            <person name="Ma J."/>
        </authorList>
    </citation>
    <scope>NUCLEOTIDE SEQUENCE [LARGE SCALE GENOMIC DNA]</scope>
    <source>
        <strain evidence="2">NBRC 108755</strain>
    </source>
</reference>
<dbReference type="Proteomes" id="UP001157069">
    <property type="component" value="Unassembled WGS sequence"/>
</dbReference>
<evidence type="ECO:0000313" key="2">
    <source>
        <dbReference type="Proteomes" id="UP001157069"/>
    </source>
</evidence>
<keyword evidence="2" id="KW-1185">Reference proteome</keyword>
<sequence length="48" mass="5082">MGAAAGHRDRRGAELPDAQAPLIALIETLPAPIAERLLVELLGRLVEP</sequence>
<accession>A0ABQ6JP23</accession>